<gene>
    <name evidence="2" type="ORF">NEMBOFW57_007036</name>
</gene>
<accession>A0AAD4HUX6</accession>
<keyword evidence="3" id="KW-1185">Reference proteome</keyword>
<organism evidence="2 3">
    <name type="scientific">Staphylotrichum longicolle</name>
    <dbReference type="NCBI Taxonomy" id="669026"/>
    <lineage>
        <taxon>Eukaryota</taxon>
        <taxon>Fungi</taxon>
        <taxon>Dikarya</taxon>
        <taxon>Ascomycota</taxon>
        <taxon>Pezizomycotina</taxon>
        <taxon>Sordariomycetes</taxon>
        <taxon>Sordariomycetidae</taxon>
        <taxon>Sordariales</taxon>
        <taxon>Chaetomiaceae</taxon>
        <taxon>Staphylotrichum</taxon>
    </lineage>
</organism>
<dbReference type="EMBL" id="JAHCVI010000003">
    <property type="protein sequence ID" value="KAG7287524.1"/>
    <property type="molecule type" value="Genomic_DNA"/>
</dbReference>
<feature type="compositionally biased region" description="Basic and acidic residues" evidence="1">
    <location>
        <begin position="249"/>
        <end position="260"/>
    </location>
</feature>
<dbReference type="Proteomes" id="UP001197093">
    <property type="component" value="Unassembled WGS sequence"/>
</dbReference>
<feature type="region of interest" description="Disordered" evidence="1">
    <location>
        <begin position="249"/>
        <end position="276"/>
    </location>
</feature>
<proteinExistence type="predicted"/>
<evidence type="ECO:0000256" key="1">
    <source>
        <dbReference type="SAM" id="MobiDB-lite"/>
    </source>
</evidence>
<reference evidence="2" key="1">
    <citation type="submission" date="2023-02" db="EMBL/GenBank/DDBJ databases">
        <authorList>
            <person name="Palmer J.M."/>
        </authorList>
    </citation>
    <scope>NUCLEOTIDE SEQUENCE</scope>
    <source>
        <strain evidence="2">FW57</strain>
    </source>
</reference>
<feature type="compositionally biased region" description="Gly residues" evidence="1">
    <location>
        <begin position="265"/>
        <end position="276"/>
    </location>
</feature>
<comment type="caution">
    <text evidence="2">The sequence shown here is derived from an EMBL/GenBank/DDBJ whole genome shotgun (WGS) entry which is preliminary data.</text>
</comment>
<dbReference type="Pfam" id="PF09692">
    <property type="entry name" value="Arb1"/>
    <property type="match status" value="1"/>
</dbReference>
<name>A0AAD4HUX6_9PEZI</name>
<evidence type="ECO:0000313" key="2">
    <source>
        <dbReference type="EMBL" id="KAG7287524.1"/>
    </source>
</evidence>
<dbReference type="GO" id="GO:0033167">
    <property type="term" value="C:ARC complex"/>
    <property type="evidence" value="ECO:0007669"/>
    <property type="project" value="InterPro"/>
</dbReference>
<protein>
    <submittedName>
        <fullName evidence="2">Uncharacterized protein</fullName>
    </submittedName>
</protein>
<dbReference type="InterPro" id="IPR018606">
    <property type="entry name" value="Arb1"/>
</dbReference>
<dbReference type="GO" id="GO:0031047">
    <property type="term" value="P:regulatory ncRNA-mediated gene silencing"/>
    <property type="evidence" value="ECO:0007669"/>
    <property type="project" value="InterPro"/>
</dbReference>
<sequence length="276" mass="30390">MVGSSVAELQMGVEVVLNFLKYVDRHDVCPEYAEDIKNAQKVCLRALEETPAIIQLIEMAPGHFNTALRMLHCTDDEGSSDYTFMETISDPKLAKISHAATISIVLGPNSIPPNTEWSVLNAEELTFEILAIALPTDAARAKYRSINEHLTEYPDIQPCGTITVRPIVLRDGWDNTATATVAPEADVESQFILEEDILRLMTVGMKLTVGVCTLSMGLQFIKYVKAIRPSYYVFLPQELMFNFKEPVPNERPARSVHDRDDGDDGGVGGSVGGGDD</sequence>
<dbReference type="AlphaFoldDB" id="A0AAD4HUX6"/>
<evidence type="ECO:0000313" key="3">
    <source>
        <dbReference type="Proteomes" id="UP001197093"/>
    </source>
</evidence>